<dbReference type="GO" id="GO:0003824">
    <property type="term" value="F:catalytic activity"/>
    <property type="evidence" value="ECO:0007669"/>
    <property type="project" value="InterPro"/>
</dbReference>
<accession>A0AAD9R104</accession>
<dbReference type="SUPFAM" id="SSF56672">
    <property type="entry name" value="DNA/RNA polymerases"/>
    <property type="match status" value="1"/>
</dbReference>
<comment type="caution">
    <text evidence="2">The sequence shown here is derived from an EMBL/GenBank/DDBJ whole genome shotgun (WGS) entry which is preliminary data.</text>
</comment>
<dbReference type="EMBL" id="JARQWQ010000006">
    <property type="protein sequence ID" value="KAK2571050.1"/>
    <property type="molecule type" value="Genomic_DNA"/>
</dbReference>
<dbReference type="InterPro" id="IPR005135">
    <property type="entry name" value="Endo/exonuclease/phosphatase"/>
</dbReference>
<proteinExistence type="predicted"/>
<dbReference type="Pfam" id="PF00078">
    <property type="entry name" value="RVT_1"/>
    <property type="match status" value="1"/>
</dbReference>
<gene>
    <name evidence="2" type="ORF">P5673_003593</name>
</gene>
<dbReference type="CDD" id="cd01650">
    <property type="entry name" value="RT_nLTR_like"/>
    <property type="match status" value="1"/>
</dbReference>
<organism evidence="2 3">
    <name type="scientific">Acropora cervicornis</name>
    <name type="common">Staghorn coral</name>
    <dbReference type="NCBI Taxonomy" id="6130"/>
    <lineage>
        <taxon>Eukaryota</taxon>
        <taxon>Metazoa</taxon>
        <taxon>Cnidaria</taxon>
        <taxon>Anthozoa</taxon>
        <taxon>Hexacorallia</taxon>
        <taxon>Scleractinia</taxon>
        <taxon>Astrocoeniina</taxon>
        <taxon>Acroporidae</taxon>
        <taxon>Acropora</taxon>
    </lineage>
</organism>
<dbReference type="InterPro" id="IPR043502">
    <property type="entry name" value="DNA/RNA_pol_sf"/>
</dbReference>
<dbReference type="InterPro" id="IPR036691">
    <property type="entry name" value="Endo/exonu/phosph_ase_sf"/>
</dbReference>
<evidence type="ECO:0000259" key="1">
    <source>
        <dbReference type="PROSITE" id="PS50878"/>
    </source>
</evidence>
<reference evidence="2" key="2">
    <citation type="journal article" date="2023" name="Science">
        <title>Genomic signatures of disease resistance in endangered staghorn corals.</title>
        <authorList>
            <person name="Vollmer S.V."/>
            <person name="Selwyn J.D."/>
            <person name="Despard B.A."/>
            <person name="Roesel C.L."/>
        </authorList>
    </citation>
    <scope>NUCLEOTIDE SEQUENCE</scope>
    <source>
        <strain evidence="2">K2</strain>
    </source>
</reference>
<evidence type="ECO:0000313" key="2">
    <source>
        <dbReference type="EMBL" id="KAK2571050.1"/>
    </source>
</evidence>
<keyword evidence="3" id="KW-1185">Reference proteome</keyword>
<dbReference type="CDD" id="cd09076">
    <property type="entry name" value="L1-EN"/>
    <property type="match status" value="1"/>
</dbReference>
<dbReference type="PANTHER" id="PTHR19446">
    <property type="entry name" value="REVERSE TRANSCRIPTASES"/>
    <property type="match status" value="1"/>
</dbReference>
<feature type="domain" description="Reverse transcriptase" evidence="1">
    <location>
        <begin position="419"/>
        <end position="691"/>
    </location>
</feature>
<dbReference type="InterPro" id="IPR000477">
    <property type="entry name" value="RT_dom"/>
</dbReference>
<dbReference type="PROSITE" id="PS50878">
    <property type="entry name" value="RT_POL"/>
    <property type="match status" value="1"/>
</dbReference>
<evidence type="ECO:0000313" key="3">
    <source>
        <dbReference type="Proteomes" id="UP001249851"/>
    </source>
</evidence>
<dbReference type="Pfam" id="PF03372">
    <property type="entry name" value="Exo_endo_phos"/>
    <property type="match status" value="1"/>
</dbReference>
<protein>
    <submittedName>
        <fullName evidence="2">Transposon TX1 uncharacterized 149 kDa protein</fullName>
    </submittedName>
</protein>
<dbReference type="Gene3D" id="3.60.10.10">
    <property type="entry name" value="Endonuclease/exonuclease/phosphatase"/>
    <property type="match status" value="1"/>
</dbReference>
<reference evidence="2" key="1">
    <citation type="journal article" date="2023" name="G3 (Bethesda)">
        <title>Whole genome assembly and annotation of the endangered Caribbean coral Acropora cervicornis.</title>
        <authorList>
            <person name="Selwyn J.D."/>
            <person name="Vollmer S.V."/>
        </authorList>
    </citation>
    <scope>NUCLEOTIDE SEQUENCE</scope>
    <source>
        <strain evidence="2">K2</strain>
    </source>
</reference>
<dbReference type="AlphaFoldDB" id="A0AAD9R104"/>
<dbReference type="SUPFAM" id="SSF56219">
    <property type="entry name" value="DNase I-like"/>
    <property type="match status" value="1"/>
</dbReference>
<dbReference type="Proteomes" id="UP001249851">
    <property type="component" value="Unassembled WGS sequence"/>
</dbReference>
<name>A0AAD9R104_ACRCE</name>
<sequence>MTCFSDSFDYEFVQWKRDTSGRVVSVAIKVNNYCINIVNIYAPTNLTERKVFFGNLHEFFLPSDAIVIAGDFNCYEYQTDKTGGNLSCAKYLANFRSTFHLIDAWHRLNPRSRQCTWFNSDFSIGSRLDKIFVSQSLFSFVSKCEIKPFCLSDHDIVYLTLRLDDLPPRGPGLWKFNNSLLQDTNFTEYISNRMNALIEGMEHFPSVKLWWDFFKNSLKAEIISFSRTKRTNLSHERVVLTNEIIKLKALLVTGDFSVSSAIRDLENKLKELVLKELSGVAIRSKARWLEEGEKPSRYFFKLERERIQRNSIFSVLDSNDAEVFSHAEIEQEIVQFYSNLFSSESIDTFCKQTCLASIENHLDFSQQQSCEGFLSLQELSDAVKTLNLGKSPGSDGFSVEFYLHFWEILGPLLLRVANQCFRDGNLCDSMKGSVTRLIYEKRGDIKNLKNWCPISLLNVDYKIISKVLTSRLAEVLESIVNPDQTCSVPGRSIFSNVTLLRDITDYIQETDECAILVSLDQEKAFDRVDRTFLLQLLEIYGFGPDFCRWITTLYDDAFMRIIINDCLSSKVCLQRGVRQGDPLSPLLYVICVEVLASLIRRSPEIEGFLLPGASGLQARARFYADDVFAVLKNLKSLETLLSLIELYEKGTGAKLNKSKTEAMWLGAWRSRSDEPLGLTWVKKMKILGVFFGTIPVEQDNWMPKINKLEKALHLWRMRSLSLLGKALVINILGFSKLLYLAKVLIVPSWVFARVNSIVWPFLWGCRMETVARNTCYLKVKDVGINLLNLRMK</sequence>